<dbReference type="PROSITE" id="PS00211">
    <property type="entry name" value="ABC_TRANSPORTER_1"/>
    <property type="match status" value="1"/>
</dbReference>
<dbReference type="Pfam" id="PF00005">
    <property type="entry name" value="ABC_tran"/>
    <property type="match status" value="1"/>
</dbReference>
<dbReference type="InterPro" id="IPR003439">
    <property type="entry name" value="ABC_transporter-like_ATP-bd"/>
</dbReference>
<dbReference type="PANTHER" id="PTHR24220">
    <property type="entry name" value="IMPORT ATP-BINDING PROTEIN"/>
    <property type="match status" value="1"/>
</dbReference>
<proteinExistence type="predicted"/>
<dbReference type="GO" id="GO:0005524">
    <property type="term" value="F:ATP binding"/>
    <property type="evidence" value="ECO:0007669"/>
    <property type="project" value="UniProtKB-KW"/>
</dbReference>
<evidence type="ECO:0000256" key="3">
    <source>
        <dbReference type="ARBA" id="ARBA00022840"/>
    </source>
</evidence>
<keyword evidence="6" id="KW-1185">Reference proteome</keyword>
<dbReference type="Proteomes" id="UP001595379">
    <property type="component" value="Unassembled WGS sequence"/>
</dbReference>
<dbReference type="PROSITE" id="PS50893">
    <property type="entry name" value="ABC_TRANSPORTER_2"/>
    <property type="match status" value="1"/>
</dbReference>
<sequence length="234" mass="25129">MTRGDRPARLKATGVSRRYRRSGGGDVVALDAADFEAQGGELVLIMGPSGSGKSTLLAIIGLLDPADDGAVFLNGIDVTRAGEDERARLRRTHLGFLFQDAGLIDRKPILDNTALPLIYRGVPRRERENRAQAALEAVGLADRMHHAPGELSGGERQRAGLARAIVCNPDILICDEPTAALDAATAQDVARRISEMKERGAAVILATHDRDLVPLADRIYEMRHGRITEAGAPT</sequence>
<evidence type="ECO:0000313" key="5">
    <source>
        <dbReference type="EMBL" id="MFC2925831.1"/>
    </source>
</evidence>
<keyword evidence="3 5" id="KW-0067">ATP-binding</keyword>
<dbReference type="EMBL" id="JBHRSV010000010">
    <property type="protein sequence ID" value="MFC2925831.1"/>
    <property type="molecule type" value="Genomic_DNA"/>
</dbReference>
<comment type="caution">
    <text evidence="5">The sequence shown here is derived from an EMBL/GenBank/DDBJ whole genome shotgun (WGS) entry which is preliminary data.</text>
</comment>
<dbReference type="SUPFAM" id="SSF52540">
    <property type="entry name" value="P-loop containing nucleoside triphosphate hydrolases"/>
    <property type="match status" value="1"/>
</dbReference>
<feature type="domain" description="ABC transporter" evidence="4">
    <location>
        <begin position="10"/>
        <end position="234"/>
    </location>
</feature>
<evidence type="ECO:0000256" key="2">
    <source>
        <dbReference type="ARBA" id="ARBA00022741"/>
    </source>
</evidence>
<protein>
    <submittedName>
        <fullName evidence="5">ABC transporter ATP-binding protein</fullName>
    </submittedName>
</protein>
<organism evidence="5 6">
    <name type="scientific">Hyphobacterium vulgare</name>
    <dbReference type="NCBI Taxonomy" id="1736751"/>
    <lineage>
        <taxon>Bacteria</taxon>
        <taxon>Pseudomonadati</taxon>
        <taxon>Pseudomonadota</taxon>
        <taxon>Alphaproteobacteria</taxon>
        <taxon>Maricaulales</taxon>
        <taxon>Maricaulaceae</taxon>
        <taxon>Hyphobacterium</taxon>
    </lineage>
</organism>
<dbReference type="SMART" id="SM00382">
    <property type="entry name" value="AAA"/>
    <property type="match status" value="1"/>
</dbReference>
<dbReference type="RefSeq" id="WP_343165764.1">
    <property type="nucleotide sequence ID" value="NZ_JBHRSV010000010.1"/>
</dbReference>
<reference evidence="6" key="1">
    <citation type="journal article" date="2019" name="Int. J. Syst. Evol. Microbiol.">
        <title>The Global Catalogue of Microorganisms (GCM) 10K type strain sequencing project: providing services to taxonomists for standard genome sequencing and annotation.</title>
        <authorList>
            <consortium name="The Broad Institute Genomics Platform"/>
            <consortium name="The Broad Institute Genome Sequencing Center for Infectious Disease"/>
            <person name="Wu L."/>
            <person name="Ma J."/>
        </authorList>
    </citation>
    <scope>NUCLEOTIDE SEQUENCE [LARGE SCALE GENOMIC DNA]</scope>
    <source>
        <strain evidence="6">KCTC 52487</strain>
    </source>
</reference>
<dbReference type="InterPro" id="IPR017871">
    <property type="entry name" value="ABC_transporter-like_CS"/>
</dbReference>
<dbReference type="CDD" id="cd03255">
    <property type="entry name" value="ABC_MJ0796_LolCDE_FtsE"/>
    <property type="match status" value="1"/>
</dbReference>
<dbReference type="InterPro" id="IPR017911">
    <property type="entry name" value="MacB-like_ATP-bd"/>
</dbReference>
<dbReference type="InterPro" id="IPR015854">
    <property type="entry name" value="ABC_transpr_LolD-like"/>
</dbReference>
<keyword evidence="1" id="KW-0813">Transport</keyword>
<accession>A0ABV6ZWH1</accession>
<dbReference type="InterPro" id="IPR027417">
    <property type="entry name" value="P-loop_NTPase"/>
</dbReference>
<gene>
    <name evidence="5" type="ORF">ACFOOR_06905</name>
</gene>
<keyword evidence="2" id="KW-0547">Nucleotide-binding</keyword>
<name>A0ABV6ZWH1_9PROT</name>
<dbReference type="InterPro" id="IPR003593">
    <property type="entry name" value="AAA+_ATPase"/>
</dbReference>
<dbReference type="Gene3D" id="3.40.50.300">
    <property type="entry name" value="P-loop containing nucleotide triphosphate hydrolases"/>
    <property type="match status" value="1"/>
</dbReference>
<evidence type="ECO:0000259" key="4">
    <source>
        <dbReference type="PROSITE" id="PS50893"/>
    </source>
</evidence>
<evidence type="ECO:0000256" key="1">
    <source>
        <dbReference type="ARBA" id="ARBA00022448"/>
    </source>
</evidence>
<evidence type="ECO:0000313" key="6">
    <source>
        <dbReference type="Proteomes" id="UP001595379"/>
    </source>
</evidence>